<feature type="transmembrane region" description="Helical" evidence="2">
    <location>
        <begin position="336"/>
        <end position="354"/>
    </location>
</feature>
<evidence type="ECO:0000313" key="4">
    <source>
        <dbReference type="Proteomes" id="UP001163046"/>
    </source>
</evidence>
<feature type="transmembrane region" description="Helical" evidence="2">
    <location>
        <begin position="54"/>
        <end position="73"/>
    </location>
</feature>
<dbReference type="InterPro" id="IPR029370">
    <property type="entry name" value="TMEM117"/>
</dbReference>
<organism evidence="3 4">
    <name type="scientific">Desmophyllum pertusum</name>
    <dbReference type="NCBI Taxonomy" id="174260"/>
    <lineage>
        <taxon>Eukaryota</taxon>
        <taxon>Metazoa</taxon>
        <taxon>Cnidaria</taxon>
        <taxon>Anthozoa</taxon>
        <taxon>Hexacorallia</taxon>
        <taxon>Scleractinia</taxon>
        <taxon>Caryophylliina</taxon>
        <taxon>Caryophylliidae</taxon>
        <taxon>Desmophyllum</taxon>
    </lineage>
</organism>
<evidence type="ECO:0008006" key="5">
    <source>
        <dbReference type="Google" id="ProtNLM"/>
    </source>
</evidence>
<comment type="caution">
    <text evidence="3">The sequence shown here is derived from an EMBL/GenBank/DDBJ whole genome shotgun (WGS) entry which is preliminary data.</text>
</comment>
<dbReference type="AlphaFoldDB" id="A0A9W9ZLI2"/>
<feature type="transmembrane region" description="Helical" evidence="2">
    <location>
        <begin position="185"/>
        <end position="203"/>
    </location>
</feature>
<dbReference type="Pfam" id="PF15113">
    <property type="entry name" value="TMEM117"/>
    <property type="match status" value="1"/>
</dbReference>
<feature type="compositionally biased region" description="Basic and acidic residues" evidence="1">
    <location>
        <begin position="526"/>
        <end position="537"/>
    </location>
</feature>
<evidence type="ECO:0000256" key="1">
    <source>
        <dbReference type="SAM" id="MobiDB-lite"/>
    </source>
</evidence>
<dbReference type="PANTHER" id="PTHR31226">
    <property type="entry name" value="TRANSMEMBRANE PROTEIN 117"/>
    <property type="match status" value="1"/>
</dbReference>
<dbReference type="SUPFAM" id="SSF64518">
    <property type="entry name" value="Phase 1 flagellin"/>
    <property type="match status" value="1"/>
</dbReference>
<evidence type="ECO:0000313" key="3">
    <source>
        <dbReference type="EMBL" id="KAJ7383928.1"/>
    </source>
</evidence>
<feature type="compositionally biased region" description="Basic and acidic residues" evidence="1">
    <location>
        <begin position="441"/>
        <end position="461"/>
    </location>
</feature>
<gene>
    <name evidence="3" type="ORF">OS493_024613</name>
</gene>
<dbReference type="Proteomes" id="UP001163046">
    <property type="component" value="Unassembled WGS sequence"/>
</dbReference>
<feature type="transmembrane region" description="Helical" evidence="2">
    <location>
        <begin position="12"/>
        <end position="33"/>
    </location>
</feature>
<dbReference type="EMBL" id="MU825892">
    <property type="protein sequence ID" value="KAJ7383928.1"/>
    <property type="molecule type" value="Genomic_DNA"/>
</dbReference>
<feature type="transmembrane region" description="Helical" evidence="2">
    <location>
        <begin position="147"/>
        <end position="165"/>
    </location>
</feature>
<feature type="region of interest" description="Disordered" evidence="1">
    <location>
        <begin position="428"/>
        <end position="484"/>
    </location>
</feature>
<feature type="region of interest" description="Disordered" evidence="1">
    <location>
        <begin position="503"/>
        <end position="638"/>
    </location>
</feature>
<feature type="compositionally biased region" description="Low complexity" evidence="1">
    <location>
        <begin position="606"/>
        <end position="616"/>
    </location>
</feature>
<keyword evidence="2" id="KW-1133">Transmembrane helix</keyword>
<feature type="compositionally biased region" description="Basic and acidic residues" evidence="1">
    <location>
        <begin position="469"/>
        <end position="484"/>
    </location>
</feature>
<proteinExistence type="predicted"/>
<reference evidence="3" key="1">
    <citation type="submission" date="2023-01" db="EMBL/GenBank/DDBJ databases">
        <title>Genome assembly of the deep-sea coral Lophelia pertusa.</title>
        <authorList>
            <person name="Herrera S."/>
            <person name="Cordes E."/>
        </authorList>
    </citation>
    <scope>NUCLEOTIDE SEQUENCE</scope>
    <source>
        <strain evidence="3">USNM1676648</strain>
        <tissue evidence="3">Polyp</tissue>
    </source>
</reference>
<keyword evidence="2" id="KW-0812">Transmembrane</keyword>
<dbReference type="PANTHER" id="PTHR31226:SF1">
    <property type="entry name" value="TRANSMEMBRANE PROTEIN 117"/>
    <property type="match status" value="1"/>
</dbReference>
<feature type="compositionally biased region" description="Polar residues" evidence="1">
    <location>
        <begin position="543"/>
        <end position="552"/>
    </location>
</feature>
<keyword evidence="4" id="KW-1185">Reference proteome</keyword>
<sequence length="638" mass="72530">MRKYPPDPRFVAFKVFMCLFAAGLGMFVGKYFFHKFLLCRVLKLRMFSEDGQGSWMVMFLTVLMFLFIISFIYNEFLLLGGAHFAPYVSSNNLGIQNQTFMKMAAIGTWLGDFITAWMVTDMMLQEEQYPHWSPGLRVFWKRGRNRVYAFWFISFSMSIVVATAITTDYLNWDEISKDFMPTNEISRAYLASFILVMDLMIVMQDWDFPYFDGGMDIKLPGLNTGNFHFHLPGGDIRISGKWFNYGIIFIVMILDMNMWKNQIFYEPFVYGQYTDDQDYIYTVDNRDFLANATMETLSYAWRWSHVNPLTNNTYGVDDQKMNSRYIGFPLSAKGTAFIPSLVAFAVFGILVKYYSKGGPPMKVAPTEEHDAADGSAEERNVADDVGDSSSSPHVTESRQSMASSKSAFTANKARNIGSFVSIDSSRVGLNASRDNGNSSRDNLDSSRDNLDSSRDIFDSSRDNLNSSRDNLESSRDNLESSHEHLRSSVESLGFARKNMVQSTSSRPAWSADSPMKMFPNKSSRNKRSDSSDTEKSIKRPRCSNDNQDSENMVQELEQELSFLNLQDLESQTKDKKPADGNFLSAADDNSRSLSFGDLFRRDLAPSSSKSQLSVTSSEEDVKPEVKTRNNFLQVPRAK</sequence>
<feature type="region of interest" description="Disordered" evidence="1">
    <location>
        <begin position="364"/>
        <end position="407"/>
    </location>
</feature>
<dbReference type="OrthoDB" id="419441at2759"/>
<keyword evidence="2" id="KW-0472">Membrane</keyword>
<name>A0A9W9ZLI2_9CNID</name>
<feature type="compositionally biased region" description="Polar residues" evidence="1">
    <location>
        <begin position="387"/>
        <end position="407"/>
    </location>
</feature>
<dbReference type="GO" id="GO:0070059">
    <property type="term" value="P:intrinsic apoptotic signaling pathway in response to endoplasmic reticulum stress"/>
    <property type="evidence" value="ECO:0007669"/>
    <property type="project" value="TreeGrafter"/>
</dbReference>
<accession>A0A9W9ZLI2</accession>
<evidence type="ECO:0000256" key="2">
    <source>
        <dbReference type="SAM" id="Phobius"/>
    </source>
</evidence>
<feature type="compositionally biased region" description="Basic and acidic residues" evidence="1">
    <location>
        <begin position="365"/>
        <end position="382"/>
    </location>
</feature>
<protein>
    <recommendedName>
        <fullName evidence="5">Transmembrane protein 117</fullName>
    </recommendedName>
</protein>